<sequence>MWRRRRSESLKSARRIETAKQDAATQQKMRSESLKSARRIETCDMRVAVLRVGCLVPKASNPPGGLKRRGLQPGRGIGGVPKASNPPGGLKPPPISGRPTACQVPKASNPPGGLKLAAINTQTQYVRRSESLKSARRIETSNGRHVLHADDKVPKASNPPGGLKLPGVEKPRQNGVSSESLKSARRIETIFPPCARVARGEFRKPQIRPAD</sequence>
<dbReference type="EMBL" id="ADVR01000004">
    <property type="protein sequence ID" value="EFO81895.1"/>
    <property type="molecule type" value="Genomic_DNA"/>
</dbReference>
<proteinExistence type="predicted"/>
<organism evidence="2 3">
    <name type="scientific">Oscillochloris trichoides DG-6</name>
    <dbReference type="NCBI Taxonomy" id="765420"/>
    <lineage>
        <taxon>Bacteria</taxon>
        <taxon>Bacillati</taxon>
        <taxon>Chloroflexota</taxon>
        <taxon>Chloroflexia</taxon>
        <taxon>Chloroflexales</taxon>
        <taxon>Chloroflexineae</taxon>
        <taxon>Oscillochloridaceae</taxon>
        <taxon>Oscillochloris</taxon>
    </lineage>
</organism>
<comment type="caution">
    <text evidence="2">The sequence shown here is derived from an EMBL/GenBank/DDBJ whole genome shotgun (WGS) entry which is preliminary data.</text>
</comment>
<dbReference type="HOGENOM" id="CLU_1420214_0_0_0"/>
<accession>E1IAE1</accession>
<feature type="region of interest" description="Disordered" evidence="1">
    <location>
        <begin position="1"/>
        <end position="36"/>
    </location>
</feature>
<protein>
    <submittedName>
        <fullName evidence="2">Uncharacterized protein</fullName>
    </submittedName>
</protein>
<feature type="region of interest" description="Disordered" evidence="1">
    <location>
        <begin position="126"/>
        <end position="184"/>
    </location>
</feature>
<feature type="compositionally biased region" description="Basic and acidic residues" evidence="1">
    <location>
        <begin position="127"/>
        <end position="139"/>
    </location>
</feature>
<name>E1IAE1_9CHLR</name>
<evidence type="ECO:0000313" key="2">
    <source>
        <dbReference type="EMBL" id="EFO81895.1"/>
    </source>
</evidence>
<evidence type="ECO:0000256" key="1">
    <source>
        <dbReference type="SAM" id="MobiDB-lite"/>
    </source>
</evidence>
<feature type="compositionally biased region" description="Basic and acidic residues" evidence="1">
    <location>
        <begin position="7"/>
        <end position="20"/>
    </location>
</feature>
<reference evidence="2 3" key="1">
    <citation type="journal article" date="2011" name="J. Bacteriol.">
        <title>Draft genome sequence of the anoxygenic filamentous phototrophic bacterium Oscillochloris trichoides subsp. DG-6.</title>
        <authorList>
            <person name="Kuznetsov B.B."/>
            <person name="Ivanovsky R.N."/>
            <person name="Keppen O.I."/>
            <person name="Sukhacheva M.V."/>
            <person name="Bumazhkin B.K."/>
            <person name="Patutina E.O."/>
            <person name="Beletsky A.V."/>
            <person name="Mardanov A.V."/>
            <person name="Baslerov R.V."/>
            <person name="Panteleeva A.N."/>
            <person name="Kolganova T.V."/>
            <person name="Ravin N.V."/>
            <person name="Skryabin K.G."/>
        </authorList>
    </citation>
    <scope>NUCLEOTIDE SEQUENCE [LARGE SCALE GENOMIC DNA]</scope>
    <source>
        <strain evidence="2 3">DG-6</strain>
    </source>
</reference>
<keyword evidence="3" id="KW-1185">Reference proteome</keyword>
<dbReference type="Proteomes" id="UP000054010">
    <property type="component" value="Unassembled WGS sequence"/>
</dbReference>
<evidence type="ECO:0000313" key="3">
    <source>
        <dbReference type="Proteomes" id="UP000054010"/>
    </source>
</evidence>
<feature type="region of interest" description="Disordered" evidence="1">
    <location>
        <begin position="57"/>
        <end position="113"/>
    </location>
</feature>
<gene>
    <name evidence="2" type="ORF">OSCT_0292</name>
</gene>
<dbReference type="AlphaFoldDB" id="E1IAE1"/>